<sequence length="113" mass="12631">MINRQALVGRHHPVIQGFDKNASLSVGNGNYAFTVDATGLQSFPALYADGGVPLGHLSNWAWHTLPNPEGYRMDHCPLTYYNTFNGRSVGFPYSPRGQRSAEYNWLQANPHRL</sequence>
<dbReference type="GO" id="GO:0016787">
    <property type="term" value="F:hydrolase activity"/>
    <property type="evidence" value="ECO:0007669"/>
    <property type="project" value="UniProtKB-KW"/>
</dbReference>
<dbReference type="Proteomes" id="UP001519887">
    <property type="component" value="Unassembled WGS sequence"/>
</dbReference>
<evidence type="ECO:0000313" key="1">
    <source>
        <dbReference type="EMBL" id="MBW7456434.1"/>
    </source>
</evidence>
<feature type="non-terminal residue" evidence="1">
    <location>
        <position position="113"/>
    </location>
</feature>
<keyword evidence="2" id="KW-1185">Reference proteome</keyword>
<reference evidence="1 2" key="1">
    <citation type="submission" date="2021-07" db="EMBL/GenBank/DDBJ databases">
        <title>Paenibacillus radiodurans sp. nov., isolated from the southeastern edge of Tengger Desert.</title>
        <authorList>
            <person name="Zhang G."/>
        </authorList>
    </citation>
    <scope>NUCLEOTIDE SEQUENCE [LARGE SCALE GENOMIC DNA]</scope>
    <source>
        <strain evidence="1 2">CCM 7311</strain>
    </source>
</reference>
<organism evidence="1 2">
    <name type="scientific">Paenibacillus sepulcri</name>
    <dbReference type="NCBI Taxonomy" id="359917"/>
    <lineage>
        <taxon>Bacteria</taxon>
        <taxon>Bacillati</taxon>
        <taxon>Bacillota</taxon>
        <taxon>Bacilli</taxon>
        <taxon>Bacillales</taxon>
        <taxon>Paenibacillaceae</taxon>
        <taxon>Paenibacillus</taxon>
    </lineage>
</organism>
<accession>A0ABS7C693</accession>
<evidence type="ECO:0000313" key="2">
    <source>
        <dbReference type="Proteomes" id="UP001519887"/>
    </source>
</evidence>
<dbReference type="EMBL" id="JAHZIK010000577">
    <property type="protein sequence ID" value="MBW7456434.1"/>
    <property type="molecule type" value="Genomic_DNA"/>
</dbReference>
<protein>
    <submittedName>
        <fullName evidence="1">Glycoside hydrolase family 65</fullName>
    </submittedName>
</protein>
<gene>
    <name evidence="1" type="ORF">K0U00_20575</name>
</gene>
<keyword evidence="1" id="KW-0378">Hydrolase</keyword>
<proteinExistence type="predicted"/>
<comment type="caution">
    <text evidence="1">The sequence shown here is derived from an EMBL/GenBank/DDBJ whole genome shotgun (WGS) entry which is preliminary data.</text>
</comment>
<name>A0ABS7C693_9BACL</name>